<dbReference type="OrthoDB" id="9803106at2"/>
<dbReference type="Proteomes" id="UP000192333">
    <property type="component" value="Chromosome I"/>
</dbReference>
<name>A0A1W2HBM1_9BACT</name>
<sequence>MNKTEKWLLDQIKGIVTDLDPKAKVYLFGSRSKGTSKKMSDWDLLILLNKKKITLEDENKITNPLYDLEFETGEVISPMVYSENEWDTKYKITPFYQNVMRSAILL</sequence>
<feature type="domain" description="Polymerase nucleotidyl transferase" evidence="1">
    <location>
        <begin position="9"/>
        <end position="62"/>
    </location>
</feature>
<accession>A0A1W2HBM1</accession>
<dbReference type="EMBL" id="LT838813">
    <property type="protein sequence ID" value="SMD46204.1"/>
    <property type="molecule type" value="Genomic_DNA"/>
</dbReference>
<dbReference type="Gene3D" id="3.30.460.10">
    <property type="entry name" value="Beta Polymerase, domain 2"/>
    <property type="match status" value="1"/>
</dbReference>
<evidence type="ECO:0000313" key="2">
    <source>
        <dbReference type="EMBL" id="SMD46204.1"/>
    </source>
</evidence>
<proteinExistence type="predicted"/>
<reference evidence="3" key="1">
    <citation type="submission" date="2017-04" db="EMBL/GenBank/DDBJ databases">
        <authorList>
            <person name="Varghese N."/>
            <person name="Submissions S."/>
        </authorList>
    </citation>
    <scope>NUCLEOTIDE SEQUENCE [LARGE SCALE GENOMIC DNA]</scope>
    <source>
        <strain evidence="3">DSM 16537</strain>
    </source>
</reference>
<dbReference type="PANTHER" id="PTHR33933:SF1">
    <property type="entry name" value="PROTEIN ADENYLYLTRANSFERASE MNTA-RELATED"/>
    <property type="match status" value="1"/>
</dbReference>
<dbReference type="AlphaFoldDB" id="A0A1W2HBM1"/>
<keyword evidence="2" id="KW-0808">Transferase</keyword>
<dbReference type="STRING" id="758820.SAMN00777080_4885"/>
<dbReference type="GO" id="GO:0016779">
    <property type="term" value="F:nucleotidyltransferase activity"/>
    <property type="evidence" value="ECO:0007669"/>
    <property type="project" value="InterPro"/>
</dbReference>
<protein>
    <submittedName>
        <fullName evidence="2">Predicted nucleotidyltransferases</fullName>
    </submittedName>
</protein>
<dbReference type="RefSeq" id="WP_084123134.1">
    <property type="nucleotide sequence ID" value="NZ_LT838813.1"/>
</dbReference>
<dbReference type="CDD" id="cd05403">
    <property type="entry name" value="NT_KNTase_like"/>
    <property type="match status" value="1"/>
</dbReference>
<dbReference type="Pfam" id="PF01909">
    <property type="entry name" value="NTP_transf_2"/>
    <property type="match status" value="1"/>
</dbReference>
<dbReference type="InterPro" id="IPR052548">
    <property type="entry name" value="Type_VII_TA_antitoxin"/>
</dbReference>
<evidence type="ECO:0000313" key="3">
    <source>
        <dbReference type="Proteomes" id="UP000192333"/>
    </source>
</evidence>
<dbReference type="InterPro" id="IPR043519">
    <property type="entry name" value="NT_sf"/>
</dbReference>
<dbReference type="InterPro" id="IPR002934">
    <property type="entry name" value="Polymerase_NTP_transf_dom"/>
</dbReference>
<gene>
    <name evidence="2" type="ORF">SAMN00777080_4885</name>
</gene>
<organism evidence="2 3">
    <name type="scientific">Aquiflexum balticum DSM 16537</name>
    <dbReference type="NCBI Taxonomy" id="758820"/>
    <lineage>
        <taxon>Bacteria</taxon>
        <taxon>Pseudomonadati</taxon>
        <taxon>Bacteroidota</taxon>
        <taxon>Cytophagia</taxon>
        <taxon>Cytophagales</taxon>
        <taxon>Cyclobacteriaceae</taxon>
        <taxon>Aquiflexum</taxon>
    </lineage>
</organism>
<dbReference type="PANTHER" id="PTHR33933">
    <property type="entry name" value="NUCLEOTIDYLTRANSFERASE"/>
    <property type="match status" value="1"/>
</dbReference>
<evidence type="ECO:0000259" key="1">
    <source>
        <dbReference type="Pfam" id="PF01909"/>
    </source>
</evidence>
<dbReference type="SUPFAM" id="SSF81301">
    <property type="entry name" value="Nucleotidyltransferase"/>
    <property type="match status" value="1"/>
</dbReference>
<keyword evidence="3" id="KW-1185">Reference proteome</keyword>